<comment type="similarity">
    <text evidence="2 7">Belongs to the iron/ascorbate-dependent oxidoreductase family.</text>
</comment>
<evidence type="ECO:0000256" key="3">
    <source>
        <dbReference type="ARBA" id="ARBA00022723"/>
    </source>
</evidence>
<dbReference type="GO" id="GO:0046872">
    <property type="term" value="F:metal ion binding"/>
    <property type="evidence" value="ECO:0007669"/>
    <property type="project" value="UniProtKB-KW"/>
</dbReference>
<dbReference type="Gramene" id="ESQ48737">
    <property type="protein sequence ID" value="ESQ48737"/>
    <property type="gene ID" value="EUTSA_v10020841mg"/>
</dbReference>
<evidence type="ECO:0000256" key="7">
    <source>
        <dbReference type="RuleBase" id="RU003682"/>
    </source>
</evidence>
<evidence type="ECO:0000256" key="2">
    <source>
        <dbReference type="ARBA" id="ARBA00008056"/>
    </source>
</evidence>
<dbReference type="InterPro" id="IPR005123">
    <property type="entry name" value="Oxoglu/Fe-dep_dioxygenase_dom"/>
</dbReference>
<evidence type="ECO:0000313" key="9">
    <source>
        <dbReference type="EMBL" id="ESQ48737.1"/>
    </source>
</evidence>
<gene>
    <name evidence="9" type="ORF">EUTSA_v10020841mg</name>
</gene>
<protein>
    <recommendedName>
        <fullName evidence="8">Fe2OG dioxygenase domain-containing protein</fullName>
    </recommendedName>
</protein>
<sequence>MKQLIKVVLQPIHKDATLRVTEPRVFSNHVAVEFKRFEMNKNDSYQNYIELMAVNFEDQTTLFNFVVKQGNGVKGLIDSGMSCVPKPFIQPLSERIATPNARTCEAAQPIDLSQLDGPHHKEVTKQIVKASETLGVFQVVNHGVSLELLELLKTSAHEFFAQPPEKKAIYLKEVSPSKLVKYGTSFVPEKEKAIEWKDYVSMLYTNDREALQHWPRPCRDVALEFLKSSMEMVKRVVEVLMENIGVRLEEGRMNGLMGTKMVNMNYYPTCPSPELTIGVGRHSDMGMLTVLLQDGIGGLYVKLDNGEWAEIPPLDGALVVNVGDTLQILSNGRYKSAEHRVRTTNMGSRVSIPIFTAPNPSEKIGPLPEVVKRDGVARYKELLFQDYMYNFFGQPHDGKKSLDFARAD</sequence>
<dbReference type="PROSITE" id="PS51471">
    <property type="entry name" value="FE2OG_OXY"/>
    <property type="match status" value="1"/>
</dbReference>
<dbReference type="OMA" id="WPNQCKE"/>
<dbReference type="InterPro" id="IPR026992">
    <property type="entry name" value="DIOX_N"/>
</dbReference>
<dbReference type="Proteomes" id="UP000030689">
    <property type="component" value="Unassembled WGS sequence"/>
</dbReference>
<dbReference type="Pfam" id="PF03171">
    <property type="entry name" value="2OG-FeII_Oxy"/>
    <property type="match status" value="1"/>
</dbReference>
<name>V4M1N3_EUTSA</name>
<comment type="cofactor">
    <cofactor evidence="1">
        <name>L-ascorbate</name>
        <dbReference type="ChEBI" id="CHEBI:38290"/>
    </cofactor>
</comment>
<keyword evidence="5 7" id="KW-0560">Oxidoreductase</keyword>
<keyword evidence="10" id="KW-1185">Reference proteome</keyword>
<keyword evidence="3 7" id="KW-0479">Metal-binding</keyword>
<dbReference type="Gene3D" id="2.60.120.330">
    <property type="entry name" value="B-lactam Antibiotic, Isopenicillin N Synthase, Chain"/>
    <property type="match status" value="1"/>
</dbReference>
<dbReference type="EMBL" id="KI517408">
    <property type="protein sequence ID" value="ESQ48737.1"/>
    <property type="molecule type" value="Genomic_DNA"/>
</dbReference>
<evidence type="ECO:0000259" key="8">
    <source>
        <dbReference type="PROSITE" id="PS51471"/>
    </source>
</evidence>
<dbReference type="InterPro" id="IPR044861">
    <property type="entry name" value="IPNS-like_FE2OG_OXY"/>
</dbReference>
<evidence type="ECO:0000313" key="10">
    <source>
        <dbReference type="Proteomes" id="UP000030689"/>
    </source>
</evidence>
<dbReference type="GO" id="GO:0106147">
    <property type="term" value="P:fraxetin biosynthesis"/>
    <property type="evidence" value="ECO:0007669"/>
    <property type="project" value="EnsemblPlants"/>
</dbReference>
<evidence type="ECO:0000256" key="6">
    <source>
        <dbReference type="ARBA" id="ARBA00023004"/>
    </source>
</evidence>
<evidence type="ECO:0000256" key="4">
    <source>
        <dbReference type="ARBA" id="ARBA00022964"/>
    </source>
</evidence>
<dbReference type="GO" id="GO:0010039">
    <property type="term" value="P:response to iron ion"/>
    <property type="evidence" value="ECO:0007669"/>
    <property type="project" value="EnsemblPlants"/>
</dbReference>
<dbReference type="KEGG" id="eus:EUTSA_v10020841mg"/>
<keyword evidence="6 7" id="KW-0408">Iron</keyword>
<evidence type="ECO:0000256" key="1">
    <source>
        <dbReference type="ARBA" id="ARBA00001961"/>
    </source>
</evidence>
<reference evidence="9 10" key="1">
    <citation type="journal article" date="2013" name="Front. Plant Sci.">
        <title>The Reference Genome of the Halophytic Plant Eutrema salsugineum.</title>
        <authorList>
            <person name="Yang R."/>
            <person name="Jarvis D.E."/>
            <person name="Chen H."/>
            <person name="Beilstein M.A."/>
            <person name="Grimwood J."/>
            <person name="Jenkins J."/>
            <person name="Shu S."/>
            <person name="Prochnik S."/>
            <person name="Xin M."/>
            <person name="Ma C."/>
            <person name="Schmutz J."/>
            <person name="Wing R.A."/>
            <person name="Mitchell-Olds T."/>
            <person name="Schumaker K.S."/>
            <person name="Wang X."/>
        </authorList>
    </citation>
    <scope>NUCLEOTIDE SEQUENCE [LARGE SCALE GENOMIC DNA]</scope>
</reference>
<accession>V4M1N3</accession>
<dbReference type="Pfam" id="PF14226">
    <property type="entry name" value="DIOX_N"/>
    <property type="match status" value="1"/>
</dbReference>
<feature type="domain" description="Fe2OG dioxygenase" evidence="8">
    <location>
        <begin position="257"/>
        <end position="358"/>
    </location>
</feature>
<keyword evidence="4" id="KW-0223">Dioxygenase</keyword>
<dbReference type="AlphaFoldDB" id="V4M1N3"/>
<dbReference type="SUPFAM" id="SSF51197">
    <property type="entry name" value="Clavaminate synthase-like"/>
    <property type="match status" value="1"/>
</dbReference>
<dbReference type="eggNOG" id="KOG0143">
    <property type="taxonomic scope" value="Eukaryota"/>
</dbReference>
<dbReference type="PANTHER" id="PTHR10209">
    <property type="entry name" value="OXIDOREDUCTASE, 2OG-FE II OXYGENASE FAMILY PROTEIN"/>
    <property type="match status" value="1"/>
</dbReference>
<dbReference type="GO" id="GO:0010447">
    <property type="term" value="P:response to acidic pH"/>
    <property type="evidence" value="ECO:0007669"/>
    <property type="project" value="EnsemblPlants"/>
</dbReference>
<dbReference type="FunFam" id="2.60.120.330:FF:000023">
    <property type="entry name" value="Feruloyl CoA ortho-hydroxylase 1"/>
    <property type="match status" value="1"/>
</dbReference>
<dbReference type="InterPro" id="IPR027443">
    <property type="entry name" value="IPNS-like_sf"/>
</dbReference>
<dbReference type="STRING" id="72664.V4M1N3"/>
<proteinExistence type="inferred from homology"/>
<organism evidence="9 10">
    <name type="scientific">Eutrema salsugineum</name>
    <name type="common">Saltwater cress</name>
    <name type="synonym">Sisymbrium salsugineum</name>
    <dbReference type="NCBI Taxonomy" id="72664"/>
    <lineage>
        <taxon>Eukaryota</taxon>
        <taxon>Viridiplantae</taxon>
        <taxon>Streptophyta</taxon>
        <taxon>Embryophyta</taxon>
        <taxon>Tracheophyta</taxon>
        <taxon>Spermatophyta</taxon>
        <taxon>Magnoliopsida</taxon>
        <taxon>eudicotyledons</taxon>
        <taxon>Gunneridae</taxon>
        <taxon>Pentapetalae</taxon>
        <taxon>rosids</taxon>
        <taxon>malvids</taxon>
        <taxon>Brassicales</taxon>
        <taxon>Brassicaceae</taxon>
        <taxon>Eutremeae</taxon>
        <taxon>Eutrema</taxon>
    </lineage>
</organism>
<dbReference type="GO" id="GO:0016706">
    <property type="term" value="F:2-oxoglutarate-dependent dioxygenase activity"/>
    <property type="evidence" value="ECO:0007669"/>
    <property type="project" value="EnsemblPlants"/>
</dbReference>
<dbReference type="PANTHER" id="PTHR10209:SF230">
    <property type="entry name" value="SCOPOLETIN 8-HYDROXYLASE"/>
    <property type="match status" value="1"/>
</dbReference>
<dbReference type="GO" id="GO:0106145">
    <property type="term" value="F:scopoletin 8-hydroxylase activity"/>
    <property type="evidence" value="ECO:0007669"/>
    <property type="project" value="EnsemblPlants"/>
</dbReference>
<evidence type="ECO:0000256" key="5">
    <source>
        <dbReference type="ARBA" id="ARBA00023002"/>
    </source>
</evidence>